<dbReference type="RefSeq" id="WP_263544343.1">
    <property type="nucleotide sequence ID" value="NZ_JAOVZO020000020.1"/>
</dbReference>
<comment type="caution">
    <text evidence="6">The sequence shown here is derived from an EMBL/GenBank/DDBJ whole genome shotgun (WGS) entry which is preliminary data.</text>
</comment>
<dbReference type="Pfam" id="PF00486">
    <property type="entry name" value="Trans_reg_C"/>
    <property type="match status" value="1"/>
</dbReference>
<gene>
    <name evidence="6" type="ORF">OD750_022570</name>
</gene>
<keyword evidence="4" id="KW-1133">Transmembrane helix</keyword>
<sequence>MAMHDDLKIGAWSARRSTGELVRDDGRVERIEPRLMDLLLRLAREPGTVVSREAILADVWPGVVVDDDALARAVSRLRRALGDDAKSPRYVETIPKRGYRLIAPVGAAVARAPKRRAGVWAGIAAALGVAAVALVPLALGGYAPHADAKATVARADDFYGQYTRTDNEAAIELYERIIGRDSEYAPAYAGLANALVQRAIRWPGPPGSVEFTQLRDALRADALASPFAQAQLERAAMLAERALRLAPNDAAALKALGFVASARRDFPAALAAYRHALARDPESWGVMINVGDVLEIAGDAAQAVPYFEAAYAAMVRAYPAQAARVQPWLAPLGVAIGDRYRDGGDTRNAESWYRRALDDAPLNPDATAKLAGLLRATGRAEAATRVCEDLRRRVGPREDCV</sequence>
<dbReference type="EMBL" id="JAOVZO020000020">
    <property type="protein sequence ID" value="MDC8015331.1"/>
    <property type="molecule type" value="Genomic_DNA"/>
</dbReference>
<dbReference type="GO" id="GO:0003677">
    <property type="term" value="F:DNA binding"/>
    <property type="evidence" value="ECO:0007669"/>
    <property type="project" value="UniProtKB-UniRule"/>
</dbReference>
<dbReference type="PROSITE" id="PS50005">
    <property type="entry name" value="TPR"/>
    <property type="match status" value="1"/>
</dbReference>
<evidence type="ECO:0000256" key="2">
    <source>
        <dbReference type="PROSITE-ProRule" id="PRU00339"/>
    </source>
</evidence>
<evidence type="ECO:0000256" key="3">
    <source>
        <dbReference type="PROSITE-ProRule" id="PRU01091"/>
    </source>
</evidence>
<dbReference type="CDD" id="cd00383">
    <property type="entry name" value="trans_reg_C"/>
    <property type="match status" value="1"/>
</dbReference>
<dbReference type="Proteomes" id="UP001139971">
    <property type="component" value="Unassembled WGS sequence"/>
</dbReference>
<dbReference type="Gene3D" id="1.10.10.10">
    <property type="entry name" value="Winged helix-like DNA-binding domain superfamily/Winged helix DNA-binding domain"/>
    <property type="match status" value="1"/>
</dbReference>
<dbReference type="Pfam" id="PF13432">
    <property type="entry name" value="TPR_16"/>
    <property type="match status" value="2"/>
</dbReference>
<dbReference type="PANTHER" id="PTHR47691">
    <property type="entry name" value="REGULATOR-RELATED"/>
    <property type="match status" value="1"/>
</dbReference>
<organism evidence="6 7">
    <name type="scientific">Tahibacter soli</name>
    <dbReference type="NCBI Taxonomy" id="2983605"/>
    <lineage>
        <taxon>Bacteria</taxon>
        <taxon>Pseudomonadati</taxon>
        <taxon>Pseudomonadota</taxon>
        <taxon>Gammaproteobacteria</taxon>
        <taxon>Lysobacterales</taxon>
        <taxon>Rhodanobacteraceae</taxon>
        <taxon>Tahibacter</taxon>
    </lineage>
</organism>
<keyword evidence="4" id="KW-0472">Membrane</keyword>
<dbReference type="SUPFAM" id="SSF48452">
    <property type="entry name" value="TPR-like"/>
    <property type="match status" value="1"/>
</dbReference>
<protein>
    <submittedName>
        <fullName evidence="6">Winged helix-turn-helix domain-containing protein</fullName>
    </submittedName>
</protein>
<dbReference type="SMART" id="SM00862">
    <property type="entry name" value="Trans_reg_C"/>
    <property type="match status" value="1"/>
</dbReference>
<proteinExistence type="predicted"/>
<evidence type="ECO:0000256" key="1">
    <source>
        <dbReference type="ARBA" id="ARBA00023125"/>
    </source>
</evidence>
<dbReference type="InterPro" id="IPR011990">
    <property type="entry name" value="TPR-like_helical_dom_sf"/>
</dbReference>
<accession>A0A9X3YS36</accession>
<keyword evidence="4" id="KW-0812">Transmembrane</keyword>
<feature type="domain" description="OmpR/PhoB-type" evidence="5">
    <location>
        <begin position="4"/>
        <end position="103"/>
    </location>
</feature>
<dbReference type="InterPro" id="IPR019734">
    <property type="entry name" value="TPR_rpt"/>
</dbReference>
<name>A0A9X3YS36_9GAMM</name>
<evidence type="ECO:0000259" key="5">
    <source>
        <dbReference type="PROSITE" id="PS51755"/>
    </source>
</evidence>
<dbReference type="PANTHER" id="PTHR47691:SF3">
    <property type="entry name" value="HTH-TYPE TRANSCRIPTIONAL REGULATOR RV0890C-RELATED"/>
    <property type="match status" value="1"/>
</dbReference>
<dbReference type="InterPro" id="IPR036388">
    <property type="entry name" value="WH-like_DNA-bd_sf"/>
</dbReference>
<dbReference type="GO" id="GO:0006355">
    <property type="term" value="P:regulation of DNA-templated transcription"/>
    <property type="evidence" value="ECO:0007669"/>
    <property type="project" value="InterPro"/>
</dbReference>
<keyword evidence="1 3" id="KW-0238">DNA-binding</keyword>
<evidence type="ECO:0000313" key="7">
    <source>
        <dbReference type="Proteomes" id="UP001139971"/>
    </source>
</evidence>
<feature type="transmembrane region" description="Helical" evidence="4">
    <location>
        <begin position="119"/>
        <end position="139"/>
    </location>
</feature>
<dbReference type="GO" id="GO:0000160">
    <property type="term" value="P:phosphorelay signal transduction system"/>
    <property type="evidence" value="ECO:0007669"/>
    <property type="project" value="InterPro"/>
</dbReference>
<dbReference type="Gene3D" id="1.25.40.10">
    <property type="entry name" value="Tetratricopeptide repeat domain"/>
    <property type="match status" value="2"/>
</dbReference>
<dbReference type="AlphaFoldDB" id="A0A9X3YS36"/>
<keyword evidence="7" id="KW-1185">Reference proteome</keyword>
<dbReference type="InterPro" id="IPR001867">
    <property type="entry name" value="OmpR/PhoB-type_DNA-bd"/>
</dbReference>
<reference evidence="6" key="1">
    <citation type="submission" date="2023-02" db="EMBL/GenBank/DDBJ databases">
        <title>Tahibacter soli sp. nov. isolated from soil.</title>
        <authorList>
            <person name="Baek J.H."/>
            <person name="Lee J.K."/>
            <person name="Choi D.G."/>
            <person name="Jeon C.O."/>
        </authorList>
    </citation>
    <scope>NUCLEOTIDE SEQUENCE</scope>
    <source>
        <strain evidence="6">BL</strain>
    </source>
</reference>
<dbReference type="InterPro" id="IPR016032">
    <property type="entry name" value="Sig_transdc_resp-reg_C-effctor"/>
</dbReference>
<feature type="repeat" description="TPR" evidence="2">
    <location>
        <begin position="250"/>
        <end position="283"/>
    </location>
</feature>
<evidence type="ECO:0000313" key="6">
    <source>
        <dbReference type="EMBL" id="MDC8015331.1"/>
    </source>
</evidence>
<keyword evidence="2" id="KW-0802">TPR repeat</keyword>
<dbReference type="PROSITE" id="PS51755">
    <property type="entry name" value="OMPR_PHOB"/>
    <property type="match status" value="1"/>
</dbReference>
<dbReference type="SUPFAM" id="SSF46894">
    <property type="entry name" value="C-terminal effector domain of the bipartite response regulators"/>
    <property type="match status" value="1"/>
</dbReference>
<feature type="DNA-binding region" description="OmpR/PhoB-type" evidence="3">
    <location>
        <begin position="4"/>
        <end position="103"/>
    </location>
</feature>
<evidence type="ECO:0000256" key="4">
    <source>
        <dbReference type="SAM" id="Phobius"/>
    </source>
</evidence>